<sequence length="88" mass="9768">MPPRKAKSVSKSPTESIPQLLTPQGTKRRKILDETPKANKRKATQGRASKAEAEYVSSARDLIRDVPRDEDFTLDIASGSRYIVRGSI</sequence>
<proteinExistence type="predicted"/>
<reference evidence="2" key="2">
    <citation type="journal article" date="2023" name="IMA Fungus">
        <title>Comparative genomic study of the Penicillium genus elucidates a diverse pangenome and 15 lateral gene transfer events.</title>
        <authorList>
            <person name="Petersen C."/>
            <person name="Sorensen T."/>
            <person name="Nielsen M.R."/>
            <person name="Sondergaard T.E."/>
            <person name="Sorensen J.L."/>
            <person name="Fitzpatrick D.A."/>
            <person name="Frisvad J.C."/>
            <person name="Nielsen K.L."/>
        </authorList>
    </citation>
    <scope>NUCLEOTIDE SEQUENCE</scope>
    <source>
        <strain evidence="2">IBT 29495</strain>
    </source>
</reference>
<evidence type="ECO:0000313" key="2">
    <source>
        <dbReference type="EMBL" id="KAJ5512102.1"/>
    </source>
</evidence>
<dbReference type="AlphaFoldDB" id="A0A9X0C7N9"/>
<evidence type="ECO:0000313" key="3">
    <source>
        <dbReference type="Proteomes" id="UP001149954"/>
    </source>
</evidence>
<gene>
    <name evidence="2" type="ORF">N7463_001654</name>
</gene>
<dbReference type="EMBL" id="JAPWDS010000002">
    <property type="protein sequence ID" value="KAJ5512102.1"/>
    <property type="molecule type" value="Genomic_DNA"/>
</dbReference>
<keyword evidence="3" id="KW-1185">Reference proteome</keyword>
<feature type="region of interest" description="Disordered" evidence="1">
    <location>
        <begin position="1"/>
        <end position="52"/>
    </location>
</feature>
<dbReference type="Proteomes" id="UP001149954">
    <property type="component" value="Unassembled WGS sequence"/>
</dbReference>
<evidence type="ECO:0000256" key="1">
    <source>
        <dbReference type="SAM" id="MobiDB-lite"/>
    </source>
</evidence>
<organism evidence="2 3">
    <name type="scientific">Penicillium fimorum</name>
    <dbReference type="NCBI Taxonomy" id="1882269"/>
    <lineage>
        <taxon>Eukaryota</taxon>
        <taxon>Fungi</taxon>
        <taxon>Dikarya</taxon>
        <taxon>Ascomycota</taxon>
        <taxon>Pezizomycotina</taxon>
        <taxon>Eurotiomycetes</taxon>
        <taxon>Eurotiomycetidae</taxon>
        <taxon>Eurotiales</taxon>
        <taxon>Aspergillaceae</taxon>
        <taxon>Penicillium</taxon>
    </lineage>
</organism>
<feature type="compositionally biased region" description="Polar residues" evidence="1">
    <location>
        <begin position="9"/>
        <end position="25"/>
    </location>
</feature>
<reference evidence="2" key="1">
    <citation type="submission" date="2022-12" db="EMBL/GenBank/DDBJ databases">
        <authorList>
            <person name="Petersen C."/>
        </authorList>
    </citation>
    <scope>NUCLEOTIDE SEQUENCE</scope>
    <source>
        <strain evidence="2">IBT 29495</strain>
    </source>
</reference>
<protein>
    <submittedName>
        <fullName evidence="2">Uncharacterized protein</fullName>
    </submittedName>
</protein>
<name>A0A9X0C7N9_9EURO</name>
<comment type="caution">
    <text evidence="2">The sequence shown here is derived from an EMBL/GenBank/DDBJ whole genome shotgun (WGS) entry which is preliminary data.</text>
</comment>
<dbReference type="OrthoDB" id="4336174at2759"/>
<accession>A0A9X0C7N9</accession>